<dbReference type="Pfam" id="PF00571">
    <property type="entry name" value="CBS"/>
    <property type="match status" value="2"/>
</dbReference>
<keyword evidence="6 11" id="KW-0406">Ion transport</keyword>
<name>A0AAV4WT57_9ARAC</name>
<keyword evidence="3 11" id="KW-0812">Transmembrane</keyword>
<dbReference type="EMBL" id="BPLQ01015144">
    <property type="protein sequence ID" value="GIY86106.1"/>
    <property type="molecule type" value="Genomic_DNA"/>
</dbReference>
<feature type="domain" description="CBS" evidence="12">
    <location>
        <begin position="370"/>
        <end position="431"/>
    </location>
</feature>
<dbReference type="SUPFAM" id="SSF81340">
    <property type="entry name" value="Clc chloride channel"/>
    <property type="match status" value="1"/>
</dbReference>
<dbReference type="PANTHER" id="PTHR11689">
    <property type="entry name" value="CHLORIDE CHANNEL PROTEIN CLC FAMILY MEMBER"/>
    <property type="match status" value="1"/>
</dbReference>
<organism evidence="13 14">
    <name type="scientific">Caerostris darwini</name>
    <dbReference type="NCBI Taxonomy" id="1538125"/>
    <lineage>
        <taxon>Eukaryota</taxon>
        <taxon>Metazoa</taxon>
        <taxon>Ecdysozoa</taxon>
        <taxon>Arthropoda</taxon>
        <taxon>Chelicerata</taxon>
        <taxon>Arachnida</taxon>
        <taxon>Araneae</taxon>
        <taxon>Araneomorphae</taxon>
        <taxon>Entelegynae</taxon>
        <taxon>Araneoidea</taxon>
        <taxon>Araneidae</taxon>
        <taxon>Caerostris</taxon>
    </lineage>
</organism>
<comment type="similarity">
    <text evidence="11">Belongs to the chloride channel (TC 2.A.49) family.</text>
</comment>
<dbReference type="GO" id="GO:0005254">
    <property type="term" value="F:chloride channel activity"/>
    <property type="evidence" value="ECO:0007669"/>
    <property type="project" value="UniProtKB-UniRule"/>
</dbReference>
<evidence type="ECO:0000259" key="12">
    <source>
        <dbReference type="PROSITE" id="PS51371"/>
    </source>
</evidence>
<dbReference type="PRINTS" id="PR00762">
    <property type="entry name" value="CLCHANNEL"/>
</dbReference>
<comment type="subcellular location">
    <subcellularLocation>
        <location evidence="1 11">Membrane</location>
        <topology evidence="1 11">Multi-pass membrane protein</topology>
    </subcellularLocation>
</comment>
<evidence type="ECO:0000256" key="1">
    <source>
        <dbReference type="ARBA" id="ARBA00004141"/>
    </source>
</evidence>
<evidence type="ECO:0000256" key="3">
    <source>
        <dbReference type="ARBA" id="ARBA00022692"/>
    </source>
</evidence>
<dbReference type="SUPFAM" id="SSF54631">
    <property type="entry name" value="CBS-domain pair"/>
    <property type="match status" value="1"/>
</dbReference>
<dbReference type="PROSITE" id="PS51371">
    <property type="entry name" value="CBS"/>
    <property type="match status" value="2"/>
</dbReference>
<keyword evidence="5 11" id="KW-1133">Transmembrane helix</keyword>
<proteinExistence type="inferred from homology"/>
<feature type="transmembrane region" description="Helical" evidence="11">
    <location>
        <begin position="308"/>
        <end position="325"/>
    </location>
</feature>
<dbReference type="AlphaFoldDB" id="A0AAV4WT57"/>
<evidence type="ECO:0000256" key="2">
    <source>
        <dbReference type="ARBA" id="ARBA00022448"/>
    </source>
</evidence>
<keyword evidence="7 10" id="KW-0129">CBS domain</keyword>
<dbReference type="Gene3D" id="1.10.3080.10">
    <property type="entry name" value="Clc chloride channel"/>
    <property type="match status" value="1"/>
</dbReference>
<evidence type="ECO:0000256" key="10">
    <source>
        <dbReference type="PROSITE-ProRule" id="PRU00703"/>
    </source>
</evidence>
<evidence type="ECO:0000256" key="9">
    <source>
        <dbReference type="ARBA" id="ARBA00023214"/>
    </source>
</evidence>
<keyword evidence="4" id="KW-0677">Repeat</keyword>
<evidence type="ECO:0000256" key="11">
    <source>
        <dbReference type="RuleBase" id="RU361221"/>
    </source>
</evidence>
<accession>A0AAV4WT57</accession>
<dbReference type="InterPro" id="IPR001807">
    <property type="entry name" value="ClC"/>
</dbReference>
<feature type="transmembrane region" description="Helical" evidence="11">
    <location>
        <begin position="213"/>
        <end position="241"/>
    </location>
</feature>
<dbReference type="InterPro" id="IPR014743">
    <property type="entry name" value="Cl-channel_core"/>
</dbReference>
<protein>
    <recommendedName>
        <fullName evidence="11">Chloride channel protein</fullName>
    </recommendedName>
</protein>
<feature type="domain" description="CBS" evidence="12">
    <location>
        <begin position="483"/>
        <end position="541"/>
    </location>
</feature>
<dbReference type="InterPro" id="IPR046342">
    <property type="entry name" value="CBS_dom_sf"/>
</dbReference>
<evidence type="ECO:0000256" key="6">
    <source>
        <dbReference type="ARBA" id="ARBA00023065"/>
    </source>
</evidence>
<dbReference type="Pfam" id="PF00654">
    <property type="entry name" value="Voltage_CLC"/>
    <property type="match status" value="1"/>
</dbReference>
<keyword evidence="14" id="KW-1185">Reference proteome</keyword>
<reference evidence="13 14" key="1">
    <citation type="submission" date="2021-06" db="EMBL/GenBank/DDBJ databases">
        <title>Caerostris darwini draft genome.</title>
        <authorList>
            <person name="Kono N."/>
            <person name="Arakawa K."/>
        </authorList>
    </citation>
    <scope>NUCLEOTIDE SEQUENCE [LARGE SCALE GENOMIC DNA]</scope>
</reference>
<evidence type="ECO:0000256" key="7">
    <source>
        <dbReference type="ARBA" id="ARBA00023122"/>
    </source>
</evidence>
<dbReference type="InterPro" id="IPR051280">
    <property type="entry name" value="Cl-channel/antiporter"/>
</dbReference>
<evidence type="ECO:0000313" key="13">
    <source>
        <dbReference type="EMBL" id="GIY86106.1"/>
    </source>
</evidence>
<gene>
    <name evidence="13" type="primary">clcA</name>
    <name evidence="13" type="ORF">CDAR_372331</name>
</gene>
<comment type="caution">
    <text evidence="13">The sequence shown here is derived from an EMBL/GenBank/DDBJ whole genome shotgun (WGS) entry which is preliminary data.</text>
</comment>
<feature type="transmembrane region" description="Helical" evidence="11">
    <location>
        <begin position="278"/>
        <end position="301"/>
    </location>
</feature>
<feature type="transmembrane region" description="Helical" evidence="11">
    <location>
        <begin position="64"/>
        <end position="89"/>
    </location>
</feature>
<comment type="caution">
    <text evidence="11">Lacks conserved residue(s) required for the propagation of feature annotation.</text>
</comment>
<evidence type="ECO:0000256" key="5">
    <source>
        <dbReference type="ARBA" id="ARBA00022989"/>
    </source>
</evidence>
<dbReference type="InterPro" id="IPR000644">
    <property type="entry name" value="CBS_dom"/>
</dbReference>
<keyword evidence="8 11" id="KW-0472">Membrane</keyword>
<dbReference type="GO" id="GO:0016020">
    <property type="term" value="C:membrane"/>
    <property type="evidence" value="ECO:0007669"/>
    <property type="project" value="UniProtKB-SubCell"/>
</dbReference>
<keyword evidence="2 11" id="KW-0813">Transport</keyword>
<evidence type="ECO:0000313" key="14">
    <source>
        <dbReference type="Proteomes" id="UP001054837"/>
    </source>
</evidence>
<keyword evidence="9 11" id="KW-0868">Chloride</keyword>
<dbReference type="PANTHER" id="PTHR11689:SF89">
    <property type="entry name" value="CHLORIDE CHANNEL PROTEIN"/>
    <property type="match status" value="1"/>
</dbReference>
<dbReference type="SMART" id="SM00116">
    <property type="entry name" value="CBS"/>
    <property type="match status" value="2"/>
</dbReference>
<evidence type="ECO:0000256" key="8">
    <source>
        <dbReference type="ARBA" id="ARBA00023136"/>
    </source>
</evidence>
<evidence type="ECO:0000256" key="4">
    <source>
        <dbReference type="ARBA" id="ARBA00022737"/>
    </source>
</evidence>
<dbReference type="Proteomes" id="UP001054837">
    <property type="component" value="Unassembled WGS sequence"/>
</dbReference>
<dbReference type="Gene3D" id="3.10.580.10">
    <property type="entry name" value="CBS-domain"/>
    <property type="match status" value="1"/>
</dbReference>
<sequence>MEEVSSFWNMKLSWQTFFCCMISTFTSDLLNSAFTAFHYEGNFGLFKTEKYILFEVVKRIDLNIIALLPAIIVGMLGGLLGTAFTFLNLKITRGRRKFLSSFKSKAVKQAIQISEPLIIMIIMGTLSVYLPTLLPCSTFTCDGVNEKTDCKLYDKIHIENNVELYNCLATKANTSGTTVYNISYNEVATLLFLTGDKAIHHLFSRETHLEFNFMSLLIVLPCYFILASWAAGTSISSGVVIPKMFIGGLMGRIVGRIMVEAFGVQTDLYWSWMDPGAFALIGAAAFFGGVSRLTMSLTVIMVELTNDVQFLLLIMVAIMVSKWVGDYVTHPFYHAQLELKCIPFLDSEPVILFDGKRNLNLELFEACHIMSSPVLIIETKVKISDVAKLLLETSHCGFPIVKKSDGVSTFFGLITRTELSVLLCHEESFDLDESLSPLPAVDYSQFCDDDVEKLGRSANFLDLLSKLSKEEYSERYINLVPYANKSAVCVREEFSLHRAYIIFRSLGLRHLVVVNERNEVVGIITRKDLMGYNIEERLHKILNQQDSFNNLEMTTVGEAT</sequence>